<dbReference type="Proteomes" id="UP000471147">
    <property type="component" value="Unassembled WGS sequence"/>
</dbReference>
<keyword evidence="2" id="KW-1185">Reference proteome</keyword>
<dbReference type="EMBL" id="SDWJ01000001">
    <property type="protein sequence ID" value="MVZ97590.1"/>
    <property type="molecule type" value="Genomic_DNA"/>
</dbReference>
<dbReference type="OrthoDB" id="7410293at2"/>
<evidence type="ECO:0000313" key="2">
    <source>
        <dbReference type="Proteomes" id="UP000471147"/>
    </source>
</evidence>
<comment type="caution">
    <text evidence="1">The sequence shown here is derived from an EMBL/GenBank/DDBJ whole genome shotgun (WGS) entry which is preliminary data.</text>
</comment>
<dbReference type="RefSeq" id="WP_160353445.1">
    <property type="nucleotide sequence ID" value="NZ_SDWJ01000001.1"/>
</dbReference>
<name>A0A6I4M078_9SPHN</name>
<gene>
    <name evidence="1" type="ORF">EUU23_07705</name>
</gene>
<accession>A0A6I4M078</accession>
<sequence>MLINLFLSRQPRLLDMRSADARYILAARSWCISRNAALDPYARILGYLHCPHATLQFNLLMEVVTQIWPEPFSIFRPCCGGASVDEILLVQAIGLANAEKRPQFQTLLREMLPDEALDLFFTRAKALNAVGYIQR</sequence>
<evidence type="ECO:0000313" key="1">
    <source>
        <dbReference type="EMBL" id="MVZ97590.1"/>
    </source>
</evidence>
<organism evidence="1 2">
    <name type="scientific">Sphingorhabdus profundilacus</name>
    <dbReference type="NCBI Taxonomy" id="2509718"/>
    <lineage>
        <taxon>Bacteria</taxon>
        <taxon>Pseudomonadati</taxon>
        <taxon>Pseudomonadota</taxon>
        <taxon>Alphaproteobacteria</taxon>
        <taxon>Sphingomonadales</taxon>
        <taxon>Sphingomonadaceae</taxon>
        <taxon>Sphingorhabdus</taxon>
    </lineage>
</organism>
<dbReference type="AlphaFoldDB" id="A0A6I4M078"/>
<reference evidence="1 2" key="1">
    <citation type="submission" date="2019-01" db="EMBL/GenBank/DDBJ databases">
        <title>Sphingorhabdus lacus sp.nov., isolated from an oligotrophic freshwater lake.</title>
        <authorList>
            <person name="Park M."/>
        </authorList>
    </citation>
    <scope>NUCLEOTIDE SEQUENCE [LARGE SCALE GENOMIC DNA]</scope>
    <source>
        <strain evidence="1 2">IMCC26285</strain>
    </source>
</reference>
<protein>
    <submittedName>
        <fullName evidence="1">Uncharacterized protein</fullName>
    </submittedName>
</protein>
<proteinExistence type="predicted"/>